<feature type="region of interest" description="Disordered" evidence="2">
    <location>
        <begin position="154"/>
        <end position="193"/>
    </location>
</feature>
<feature type="region of interest" description="Disordered" evidence="2">
    <location>
        <begin position="366"/>
        <end position="606"/>
    </location>
</feature>
<dbReference type="STRING" id="1296120.A0A1B9H035"/>
<evidence type="ECO:0000313" key="3">
    <source>
        <dbReference type="EMBL" id="OCF36636.1"/>
    </source>
</evidence>
<dbReference type="AlphaFoldDB" id="A0A1B9H035"/>
<evidence type="ECO:0000256" key="1">
    <source>
        <dbReference type="ARBA" id="ARBA00009207"/>
    </source>
</evidence>
<dbReference type="GO" id="GO:0030289">
    <property type="term" value="C:protein phosphatase 4 complex"/>
    <property type="evidence" value="ECO:0007669"/>
    <property type="project" value="InterPro"/>
</dbReference>
<evidence type="ECO:0000256" key="2">
    <source>
        <dbReference type="SAM" id="MobiDB-lite"/>
    </source>
</evidence>
<feature type="compositionally biased region" description="Basic and acidic residues" evidence="2">
    <location>
        <begin position="579"/>
        <end position="591"/>
    </location>
</feature>
<gene>
    <name evidence="3" type="ORF">I316_01888</name>
</gene>
<feature type="region of interest" description="Disordered" evidence="2">
    <location>
        <begin position="52"/>
        <end position="140"/>
    </location>
</feature>
<feature type="compositionally biased region" description="Basic and acidic residues" evidence="2">
    <location>
        <begin position="78"/>
        <end position="88"/>
    </location>
</feature>
<accession>A0A1B9H035</accession>
<name>A0A1B9H035_9TREE</name>
<dbReference type="EMBL" id="KI669495">
    <property type="protein sequence ID" value="OCF36636.1"/>
    <property type="molecule type" value="Genomic_DNA"/>
</dbReference>
<dbReference type="OrthoDB" id="341898at2759"/>
<feature type="compositionally biased region" description="Acidic residues" evidence="2">
    <location>
        <begin position="397"/>
        <end position="409"/>
    </location>
</feature>
<keyword evidence="4" id="KW-1185">Reference proteome</keyword>
<dbReference type="PANTHER" id="PTHR16487">
    <property type="entry name" value="PPP4R2-RELATED PROTEIN"/>
    <property type="match status" value="1"/>
</dbReference>
<feature type="compositionally biased region" description="Pro residues" evidence="2">
    <location>
        <begin position="52"/>
        <end position="61"/>
    </location>
</feature>
<dbReference type="Pfam" id="PF09184">
    <property type="entry name" value="PPP4R2"/>
    <property type="match status" value="1"/>
</dbReference>
<feature type="region of interest" description="Disordered" evidence="2">
    <location>
        <begin position="294"/>
        <end position="341"/>
    </location>
</feature>
<protein>
    <submittedName>
        <fullName evidence="3">Uncharacterized protein</fullName>
    </submittedName>
</protein>
<dbReference type="InterPro" id="IPR015267">
    <property type="entry name" value="PPP4R2"/>
</dbReference>
<dbReference type="Proteomes" id="UP000092666">
    <property type="component" value="Unassembled WGS sequence"/>
</dbReference>
<feature type="compositionally biased region" description="Low complexity" evidence="2">
    <location>
        <begin position="306"/>
        <end position="326"/>
    </location>
</feature>
<feature type="compositionally biased region" description="Polar residues" evidence="2">
    <location>
        <begin position="327"/>
        <end position="336"/>
    </location>
</feature>
<reference evidence="4" key="2">
    <citation type="submission" date="2013-12" db="EMBL/GenBank/DDBJ databases">
        <title>Evolution of pathogenesis and genome organization in the Tremellales.</title>
        <authorList>
            <person name="Cuomo C."/>
            <person name="Litvintseva A."/>
            <person name="Heitman J."/>
            <person name="Chen Y."/>
            <person name="Sun S."/>
            <person name="Springer D."/>
            <person name="Dromer F."/>
            <person name="Young S."/>
            <person name="Zeng Q."/>
            <person name="Chapman S."/>
            <person name="Gujja S."/>
            <person name="Saif S."/>
            <person name="Birren B."/>
        </authorList>
    </citation>
    <scope>NUCLEOTIDE SEQUENCE [LARGE SCALE GENOMIC DNA]</scope>
    <source>
        <strain evidence="4">BCC8398</strain>
    </source>
</reference>
<sequence>MAISGSTHRADDDPVLSRLVATNTFESDWPTLRQHLHVALLSSLPLFLSRGPPRPYRPPQSPTIIGPEPIKVESSPNSEERGTDEKVPSESLLLSPSTGTAGEKNDNTSTPQNASTRIQVDATPRSLEAEPTATPASNRLESLHTEDDLLPSTQGGLVIAPFPPLDPDRRRRSSFEAGPSTTIPTVIGPGPRINGLRSQRPLQLGPAVVDEAYDEDVVIGGKMLPSWLDEQEGKKEIERVAKVLDELDAPPFTIQRLAELLSEPTQYHTTLGKFLRAVEKTLLVTTPWEPPSYTPTPASLLPNRISSVSGGSTISGSSDNGYDSDSTMPPGSTTPMFSPIPFLTHQESDELGLTLDGLANGTNSGRSLDDGLMSPLMLNDNSGVFGSAANPRSPTPEPEDAEGEGEAEASADASGAKTVHGHQDDGDTEMSSSTGNDAINIDQPDADNDNDALPPRPSAAQGQYESIEHSDPAHQSYLGRVDELDTGPILATSSANSDPSSSSSPPADGHLHKKRSDEVVPLPGTGEGGNLTPHGMSDKPVPISSTTVVKDEMGDRSIAGLPRTTSEKTLSERFVSAGGERDRGTESKSPKGGENGDSQSDIDSTK</sequence>
<proteinExistence type="inferred from homology"/>
<dbReference type="GO" id="GO:0005634">
    <property type="term" value="C:nucleus"/>
    <property type="evidence" value="ECO:0007669"/>
    <property type="project" value="TreeGrafter"/>
</dbReference>
<dbReference type="PANTHER" id="PTHR16487:SF0">
    <property type="entry name" value="PROTEIN PHOSPHATASE 4 REGULATORY SUBUNIT 2-RELATED"/>
    <property type="match status" value="1"/>
</dbReference>
<feature type="compositionally biased region" description="Low complexity" evidence="2">
    <location>
        <begin position="493"/>
        <end position="508"/>
    </location>
</feature>
<dbReference type="GO" id="GO:0019888">
    <property type="term" value="F:protein phosphatase regulator activity"/>
    <property type="evidence" value="ECO:0007669"/>
    <property type="project" value="InterPro"/>
</dbReference>
<comment type="similarity">
    <text evidence="1">Belongs to the PPP4R2 family.</text>
</comment>
<evidence type="ECO:0000313" key="4">
    <source>
        <dbReference type="Proteomes" id="UP000092666"/>
    </source>
</evidence>
<reference evidence="3 4" key="1">
    <citation type="submission" date="2013-07" db="EMBL/GenBank/DDBJ databases">
        <title>The Genome Sequence of Cryptococcus heveanensis BCC8398.</title>
        <authorList>
            <consortium name="The Broad Institute Genome Sequencing Platform"/>
            <person name="Cuomo C."/>
            <person name="Litvintseva A."/>
            <person name="Chen Y."/>
            <person name="Heitman J."/>
            <person name="Sun S."/>
            <person name="Springer D."/>
            <person name="Dromer F."/>
            <person name="Young S.K."/>
            <person name="Zeng Q."/>
            <person name="Gargeya S."/>
            <person name="Fitzgerald M."/>
            <person name="Abouelleil A."/>
            <person name="Alvarado L."/>
            <person name="Berlin A.M."/>
            <person name="Chapman S.B."/>
            <person name="Dewar J."/>
            <person name="Goldberg J."/>
            <person name="Griggs A."/>
            <person name="Gujja S."/>
            <person name="Hansen M."/>
            <person name="Howarth C."/>
            <person name="Imamovic A."/>
            <person name="Larimer J."/>
            <person name="McCowan C."/>
            <person name="Murphy C."/>
            <person name="Pearson M."/>
            <person name="Priest M."/>
            <person name="Roberts A."/>
            <person name="Saif S."/>
            <person name="Shea T."/>
            <person name="Sykes S."/>
            <person name="Wortman J."/>
            <person name="Nusbaum C."/>
            <person name="Birren B."/>
        </authorList>
    </citation>
    <scope>NUCLEOTIDE SEQUENCE [LARGE SCALE GENOMIC DNA]</scope>
    <source>
        <strain evidence="3 4">BCC8398</strain>
    </source>
</reference>
<dbReference type="GO" id="GO:0005737">
    <property type="term" value="C:cytoplasm"/>
    <property type="evidence" value="ECO:0007669"/>
    <property type="project" value="TreeGrafter"/>
</dbReference>
<organism evidence="3 4">
    <name type="scientific">Kwoniella heveanensis BCC8398</name>
    <dbReference type="NCBI Taxonomy" id="1296120"/>
    <lineage>
        <taxon>Eukaryota</taxon>
        <taxon>Fungi</taxon>
        <taxon>Dikarya</taxon>
        <taxon>Basidiomycota</taxon>
        <taxon>Agaricomycotina</taxon>
        <taxon>Tremellomycetes</taxon>
        <taxon>Tremellales</taxon>
        <taxon>Cryptococcaceae</taxon>
        <taxon>Kwoniella</taxon>
    </lineage>
</organism>
<feature type="compositionally biased region" description="Polar residues" evidence="2">
    <location>
        <begin position="107"/>
        <end position="118"/>
    </location>
</feature>
<feature type="compositionally biased region" description="Polar residues" evidence="2">
    <location>
        <begin position="596"/>
        <end position="606"/>
    </location>
</feature>